<sequence length="277" mass="32131">MNEVTPYFHTPSGIEKRNMQMEALLEVLEPLLSIFASTDVVFSPKAGYTVLCVTPYTSEVLESKSINEPKEMAAYLLDSIKYDYCFSLGVNTLLSTDSFCSLEELEYAMPHYQKAVYSAVFKEVQDKISSILAQPPLRTPRFSLQEDPLLTVLYNFQRSLSLQQRLFSVPDKKIYQNYRKALLEAYCQKYGAVYLGKFPADGIGKMTYTKYKKTDEYDEYDFCIPYPDTDLLNLVNQWDTTNSAKKIPLYYKIQERVLSQKGLWINWEKQSLRILKK</sequence>
<name>A0ABW9X7G2_9FIRM</name>
<keyword evidence="2" id="KW-1185">Reference proteome</keyword>
<comment type="caution">
    <text evidence="1">The sequence shown here is derived from an EMBL/GenBank/DDBJ whole genome shotgun (WGS) entry which is preliminary data.</text>
</comment>
<proteinExistence type="predicted"/>
<dbReference type="Proteomes" id="UP000452293">
    <property type="component" value="Unassembled WGS sequence"/>
</dbReference>
<protein>
    <submittedName>
        <fullName evidence="1">Uncharacterized protein</fullName>
    </submittedName>
</protein>
<reference evidence="1 2" key="1">
    <citation type="journal article" date="2019" name="Nat. Med.">
        <title>A library of human gut bacterial isolates paired with longitudinal multiomics data enables mechanistic microbiome research.</title>
        <authorList>
            <person name="Poyet M."/>
            <person name="Groussin M."/>
            <person name="Gibbons S.M."/>
            <person name="Avila-Pacheco J."/>
            <person name="Jiang X."/>
            <person name="Kearney S.M."/>
            <person name="Perrotta A.R."/>
            <person name="Berdy B."/>
            <person name="Zhao S."/>
            <person name="Lieberman T.D."/>
            <person name="Swanson P.K."/>
            <person name="Smith M."/>
            <person name="Roesemann S."/>
            <person name="Alexander J.E."/>
            <person name="Rich S.A."/>
            <person name="Livny J."/>
            <person name="Vlamakis H."/>
            <person name="Clish C."/>
            <person name="Bullock K."/>
            <person name="Deik A."/>
            <person name="Scott J."/>
            <person name="Pierce K.A."/>
            <person name="Xavier R.J."/>
            <person name="Alm E.J."/>
        </authorList>
    </citation>
    <scope>NUCLEOTIDE SEQUENCE [LARGE SCALE GENOMIC DNA]</scope>
    <source>
        <strain evidence="1 2">BIOML-A1</strain>
    </source>
</reference>
<dbReference type="EMBL" id="WWVW01000026">
    <property type="protein sequence ID" value="MZL78318.1"/>
    <property type="molecule type" value="Genomic_DNA"/>
</dbReference>
<accession>A0ABW9X7G2</accession>
<gene>
    <name evidence="1" type="ORF">GT718_13325</name>
</gene>
<organism evidence="1 2">
    <name type="scientific">Blautia massiliensis</name>
    <name type="common">ex Durand et al. 2017</name>
    <dbReference type="NCBI Taxonomy" id="1737424"/>
    <lineage>
        <taxon>Bacteria</taxon>
        <taxon>Bacillati</taxon>
        <taxon>Bacillota</taxon>
        <taxon>Clostridia</taxon>
        <taxon>Lachnospirales</taxon>
        <taxon>Lachnospiraceae</taxon>
        <taxon>Blautia</taxon>
    </lineage>
</organism>
<evidence type="ECO:0000313" key="1">
    <source>
        <dbReference type="EMBL" id="MZL78318.1"/>
    </source>
</evidence>
<evidence type="ECO:0000313" key="2">
    <source>
        <dbReference type="Proteomes" id="UP000452293"/>
    </source>
</evidence>
<dbReference type="RefSeq" id="WP_129975664.1">
    <property type="nucleotide sequence ID" value="NZ_WWVV01000025.1"/>
</dbReference>